<dbReference type="AlphaFoldDB" id="A0A829YF75"/>
<keyword evidence="3" id="KW-1185">Reference proteome</keyword>
<sequence length="640" mass="69684">MSGALLRKELRELLPWGVLSVVLGAFGVLTALLRQPDMGPLSQTYATLGGPDAVLFWFIAFAIGTGLATREQDDRTLGFLDGLPVSRSRVFFTKMSVALGLVMLAPVVQFTLVITLHLLSRDSLGQSLNLDLLLLIFAQHALAMSAGLLFGAALGRLRSLTWLAFGSLAVVLLLAMEHYPKMAVLDPTELLDVRLHGGRVRFDAAAVQTQLVLCAVAGWLAWRGFTRVHREPILNLDLLTRPVMSAVVSTLTVTVIGFGMYLLASQEAEKAAASDVVDVSDGEEWFFAPTPPAQTQTRYYRFSYAAAKAGAARELAARADTIFEQVHELLGVAAGDAIQVDASGSMQNTHGTAFFGRVRMILDDEAPVVLAHETAHVASSRMAGNERAWLWDAAPALNEGLATWVHSQFGATEEQRTGRLALAVLHARRELTVEEFADPVTLGRLRDQDIQYPLGEALIAATVKLYGKKAVPNLLRTFADPRLPSNLQGISLWQAVYQTAGMDLGIVLDEFYRDIDSYGERHATAISQLPRPRARIITNDGVFGVQVLVDRPLAESQSVYVRFKPEPDSGLEDIDSMRAEPELPVWRHSREIRGGVICVQPGVAIAPSQVLYESWTCLPTADASEWISEEGLNEGAAPAN</sequence>
<keyword evidence="1" id="KW-0812">Transmembrane</keyword>
<keyword evidence="1" id="KW-0472">Membrane</keyword>
<evidence type="ECO:0000313" key="3">
    <source>
        <dbReference type="Proteomes" id="UP000445000"/>
    </source>
</evidence>
<dbReference type="Pfam" id="PF12730">
    <property type="entry name" value="ABC2_membrane_4"/>
    <property type="match status" value="1"/>
</dbReference>
<feature type="transmembrane region" description="Helical" evidence="1">
    <location>
        <begin position="132"/>
        <end position="153"/>
    </location>
</feature>
<feature type="transmembrane region" description="Helical" evidence="1">
    <location>
        <begin position="53"/>
        <end position="69"/>
    </location>
</feature>
<feature type="transmembrane region" description="Helical" evidence="1">
    <location>
        <begin position="200"/>
        <end position="222"/>
    </location>
</feature>
<reference evidence="3" key="1">
    <citation type="submission" date="2020-01" db="EMBL/GenBank/DDBJ databases">
        <title>'Steroidobacter agaridevorans' sp. nov., agar-degrading bacteria isolated from rhizosphere soils.</title>
        <authorList>
            <person name="Ikenaga M."/>
            <person name="Kataoka M."/>
            <person name="Murouchi A."/>
            <person name="Katsuragi S."/>
            <person name="Sakai M."/>
        </authorList>
    </citation>
    <scope>NUCLEOTIDE SEQUENCE [LARGE SCALE GENOMIC DNA]</scope>
    <source>
        <strain evidence="3">YU21-B</strain>
    </source>
</reference>
<evidence type="ECO:0000313" key="2">
    <source>
        <dbReference type="EMBL" id="GFE81441.1"/>
    </source>
</evidence>
<proteinExistence type="predicted"/>
<feature type="transmembrane region" description="Helical" evidence="1">
    <location>
        <begin position="97"/>
        <end position="120"/>
    </location>
</feature>
<protein>
    <submittedName>
        <fullName evidence="2">Uncharacterized protein</fullName>
    </submittedName>
</protein>
<feature type="transmembrane region" description="Helical" evidence="1">
    <location>
        <begin position="243"/>
        <end position="264"/>
    </location>
</feature>
<evidence type="ECO:0000256" key="1">
    <source>
        <dbReference type="SAM" id="Phobius"/>
    </source>
</evidence>
<name>A0A829YF75_9GAMM</name>
<organism evidence="2 3">
    <name type="scientific">Steroidobacter agaridevorans</name>
    <dbReference type="NCBI Taxonomy" id="2695856"/>
    <lineage>
        <taxon>Bacteria</taxon>
        <taxon>Pseudomonadati</taxon>
        <taxon>Pseudomonadota</taxon>
        <taxon>Gammaproteobacteria</taxon>
        <taxon>Steroidobacterales</taxon>
        <taxon>Steroidobacteraceae</taxon>
        <taxon>Steroidobacter</taxon>
    </lineage>
</organism>
<dbReference type="Proteomes" id="UP000445000">
    <property type="component" value="Unassembled WGS sequence"/>
</dbReference>
<dbReference type="SUPFAM" id="SSF55486">
    <property type="entry name" value="Metalloproteases ('zincins'), catalytic domain"/>
    <property type="match status" value="1"/>
</dbReference>
<accession>A0A829YF75</accession>
<comment type="caution">
    <text evidence="2">The sequence shown here is derived from an EMBL/GenBank/DDBJ whole genome shotgun (WGS) entry which is preliminary data.</text>
</comment>
<dbReference type="RefSeq" id="WP_161813091.1">
    <property type="nucleotide sequence ID" value="NZ_BLJN01000003.1"/>
</dbReference>
<keyword evidence="1" id="KW-1133">Transmembrane helix</keyword>
<dbReference type="EMBL" id="BLJN01000003">
    <property type="protein sequence ID" value="GFE81441.1"/>
    <property type="molecule type" value="Genomic_DNA"/>
</dbReference>
<gene>
    <name evidence="2" type="ORF">GCM10011487_34410</name>
</gene>
<feature type="transmembrane region" description="Helical" evidence="1">
    <location>
        <begin position="12"/>
        <end position="33"/>
    </location>
</feature>
<feature type="transmembrane region" description="Helical" evidence="1">
    <location>
        <begin position="160"/>
        <end position="180"/>
    </location>
</feature>